<dbReference type="GO" id="GO:0009966">
    <property type="term" value="P:regulation of signal transduction"/>
    <property type="evidence" value="ECO:0007669"/>
    <property type="project" value="TreeGrafter"/>
</dbReference>
<dbReference type="Proteomes" id="UP000292702">
    <property type="component" value="Unassembled WGS sequence"/>
</dbReference>
<feature type="domain" description="AGC-kinase C-terminal" evidence="10">
    <location>
        <begin position="285"/>
        <end position="365"/>
    </location>
</feature>
<keyword evidence="4" id="KW-0418">Kinase</keyword>
<feature type="compositionally biased region" description="Basic and acidic residues" evidence="8">
    <location>
        <begin position="418"/>
        <end position="439"/>
    </location>
</feature>
<dbReference type="CDD" id="cd05578">
    <property type="entry name" value="STKc_Yank1"/>
    <property type="match status" value="1"/>
</dbReference>
<feature type="domain" description="Protein kinase" evidence="9">
    <location>
        <begin position="22"/>
        <end position="284"/>
    </location>
</feature>
<dbReference type="PANTHER" id="PTHR24355:SF30">
    <property type="entry name" value="SERINE_THREONINE-PROTEIN KINASE 32B ISOFORM X1"/>
    <property type="match status" value="1"/>
</dbReference>
<dbReference type="FunFam" id="3.30.200.20:FF:000354">
    <property type="entry name" value="AGC/YANK protein kinase"/>
    <property type="match status" value="1"/>
</dbReference>
<dbReference type="FunFam" id="1.10.510.10:FF:000639">
    <property type="entry name" value="Related to serine/threonine protein kinase"/>
    <property type="match status" value="1"/>
</dbReference>
<dbReference type="SUPFAM" id="SSF56112">
    <property type="entry name" value="Protein kinase-like (PK-like)"/>
    <property type="match status" value="1"/>
</dbReference>
<evidence type="ECO:0000256" key="2">
    <source>
        <dbReference type="ARBA" id="ARBA00022679"/>
    </source>
</evidence>
<gene>
    <name evidence="11" type="ORF">EIP91_012239</name>
</gene>
<reference evidence="11 12" key="1">
    <citation type="submission" date="2018-11" db="EMBL/GenBank/DDBJ databases">
        <title>Genome assembly of Steccherinum ochraceum LE-BIN_3174, the white-rot fungus of the Steccherinaceae family (The Residual Polyporoid clade, Polyporales, Basidiomycota).</title>
        <authorList>
            <person name="Fedorova T.V."/>
            <person name="Glazunova O.A."/>
            <person name="Landesman E.O."/>
            <person name="Moiseenko K.V."/>
            <person name="Psurtseva N.V."/>
            <person name="Savinova O.S."/>
            <person name="Shakhova N.V."/>
            <person name="Tyazhelova T.V."/>
            <person name="Vasina D.V."/>
        </authorList>
    </citation>
    <scope>NUCLEOTIDE SEQUENCE [LARGE SCALE GENOMIC DNA]</scope>
    <source>
        <strain evidence="11 12">LE-BIN_3174</strain>
    </source>
</reference>
<evidence type="ECO:0000256" key="7">
    <source>
        <dbReference type="RuleBase" id="RU000304"/>
    </source>
</evidence>
<keyword evidence="2" id="KW-0808">Transferase</keyword>
<dbReference type="GO" id="GO:0004703">
    <property type="term" value="F:G protein-coupled receptor kinase activity"/>
    <property type="evidence" value="ECO:0007669"/>
    <property type="project" value="TreeGrafter"/>
</dbReference>
<dbReference type="InterPro" id="IPR000719">
    <property type="entry name" value="Prot_kinase_dom"/>
</dbReference>
<protein>
    <submittedName>
        <fullName evidence="11">Uncharacterized protein</fullName>
    </submittedName>
</protein>
<comment type="similarity">
    <text evidence="7">Belongs to the protein kinase superfamily.</text>
</comment>
<dbReference type="GO" id="GO:0001664">
    <property type="term" value="F:G protein-coupled receptor binding"/>
    <property type="evidence" value="ECO:0007669"/>
    <property type="project" value="TreeGrafter"/>
</dbReference>
<organism evidence="11 12">
    <name type="scientific">Steccherinum ochraceum</name>
    <dbReference type="NCBI Taxonomy" id="92696"/>
    <lineage>
        <taxon>Eukaryota</taxon>
        <taxon>Fungi</taxon>
        <taxon>Dikarya</taxon>
        <taxon>Basidiomycota</taxon>
        <taxon>Agaricomycotina</taxon>
        <taxon>Agaricomycetes</taxon>
        <taxon>Polyporales</taxon>
        <taxon>Steccherinaceae</taxon>
        <taxon>Steccherinum</taxon>
    </lineage>
</organism>
<dbReference type="PROSITE" id="PS50011">
    <property type="entry name" value="PROTEIN_KINASE_DOM"/>
    <property type="match status" value="1"/>
</dbReference>
<dbReference type="PROSITE" id="PS00108">
    <property type="entry name" value="PROTEIN_KINASE_ST"/>
    <property type="match status" value="1"/>
</dbReference>
<evidence type="ECO:0000256" key="8">
    <source>
        <dbReference type="SAM" id="MobiDB-lite"/>
    </source>
</evidence>
<dbReference type="InterPro" id="IPR017441">
    <property type="entry name" value="Protein_kinase_ATP_BS"/>
</dbReference>
<feature type="binding site" evidence="6">
    <location>
        <position position="51"/>
    </location>
    <ligand>
        <name>ATP</name>
        <dbReference type="ChEBI" id="CHEBI:30616"/>
    </ligand>
</feature>
<dbReference type="OrthoDB" id="354826at2759"/>
<accession>A0A4R0RUZ8</accession>
<dbReference type="EMBL" id="RWJN01000092">
    <property type="protein sequence ID" value="TCD67608.1"/>
    <property type="molecule type" value="Genomic_DNA"/>
</dbReference>
<keyword evidence="12" id="KW-1185">Reference proteome</keyword>
<dbReference type="AlphaFoldDB" id="A0A4R0RUZ8"/>
<comment type="caution">
    <text evidence="11">The sequence shown here is derived from an EMBL/GenBank/DDBJ whole genome shotgun (WGS) entry which is preliminary data.</text>
</comment>
<dbReference type="Gene3D" id="1.10.510.10">
    <property type="entry name" value="Transferase(Phosphotransferase) domain 1"/>
    <property type="match status" value="1"/>
</dbReference>
<keyword evidence="3 6" id="KW-0547">Nucleotide-binding</keyword>
<sequence length="439" mass="50040">MGAVCCRPQPVDFDGDVNLFHFVLLRCVGKGAFGKVRVVQHKQGRELYALKYINKSKCVKMKAVANIVQERRLLEEIDHPFVVNMRYAFQDDENCFFVLDLMLGGDLRFHLERLGSLSEDVVRFYMAELSSALSFLHDHRIIHRDLKPDNILLDERGHAHITDFNIAVHYSDKRLLTGVAGSMAYMAPEILAKRGYTYTIDWWSLGVCAYELIFGRRPFRGKTNSDLTHSIAKDSLRFPEDAESKCSRDGLRALKGFLERDPSRRLGCKPNGEGFADIQRHPWFQSINWDTLDSKQQESPFVPDSKKANFDASHELEELLLEDNPLKARQRKVQDINNLSAEMRQMEEQFTSYDFKKMQRRSYYPSNPQLASMVTATSSTGADPSRPVTPMTIPNDLAPNDSLNGNGYSQKPSPSSEGADHDSDPHAVRMHDINNEKAY</sequence>
<evidence type="ECO:0000256" key="3">
    <source>
        <dbReference type="ARBA" id="ARBA00022741"/>
    </source>
</evidence>
<keyword evidence="1 7" id="KW-0723">Serine/threonine-protein kinase</keyword>
<dbReference type="InterPro" id="IPR008271">
    <property type="entry name" value="Ser/Thr_kinase_AS"/>
</dbReference>
<dbReference type="InterPro" id="IPR000961">
    <property type="entry name" value="AGC-kinase_C"/>
</dbReference>
<proteinExistence type="inferred from homology"/>
<dbReference type="GO" id="GO:0005524">
    <property type="term" value="F:ATP binding"/>
    <property type="evidence" value="ECO:0007669"/>
    <property type="project" value="UniProtKB-UniRule"/>
</dbReference>
<dbReference type="GO" id="GO:0007186">
    <property type="term" value="P:G protein-coupled receptor signaling pathway"/>
    <property type="evidence" value="ECO:0007669"/>
    <property type="project" value="TreeGrafter"/>
</dbReference>
<dbReference type="PROSITE" id="PS51285">
    <property type="entry name" value="AGC_KINASE_CTER"/>
    <property type="match status" value="1"/>
</dbReference>
<dbReference type="Pfam" id="PF00069">
    <property type="entry name" value="Pkinase"/>
    <property type="match status" value="1"/>
</dbReference>
<evidence type="ECO:0000256" key="1">
    <source>
        <dbReference type="ARBA" id="ARBA00022527"/>
    </source>
</evidence>
<evidence type="ECO:0000259" key="10">
    <source>
        <dbReference type="PROSITE" id="PS51285"/>
    </source>
</evidence>
<evidence type="ECO:0000259" key="9">
    <source>
        <dbReference type="PROSITE" id="PS50011"/>
    </source>
</evidence>
<feature type="compositionally biased region" description="Polar residues" evidence="8">
    <location>
        <begin position="401"/>
        <end position="416"/>
    </location>
</feature>
<feature type="region of interest" description="Disordered" evidence="8">
    <location>
        <begin position="374"/>
        <end position="439"/>
    </location>
</feature>
<evidence type="ECO:0000256" key="4">
    <source>
        <dbReference type="ARBA" id="ARBA00022777"/>
    </source>
</evidence>
<evidence type="ECO:0000256" key="5">
    <source>
        <dbReference type="ARBA" id="ARBA00022840"/>
    </source>
</evidence>
<dbReference type="SMART" id="SM00220">
    <property type="entry name" value="S_TKc"/>
    <property type="match status" value="1"/>
</dbReference>
<dbReference type="PROSITE" id="PS00107">
    <property type="entry name" value="PROTEIN_KINASE_ATP"/>
    <property type="match status" value="1"/>
</dbReference>
<evidence type="ECO:0000313" key="12">
    <source>
        <dbReference type="Proteomes" id="UP000292702"/>
    </source>
</evidence>
<name>A0A4R0RUZ8_9APHY</name>
<dbReference type="Gene3D" id="3.30.200.20">
    <property type="entry name" value="Phosphorylase Kinase, domain 1"/>
    <property type="match status" value="1"/>
</dbReference>
<dbReference type="STRING" id="92696.A0A4R0RUZ8"/>
<dbReference type="InterPro" id="IPR011009">
    <property type="entry name" value="Kinase-like_dom_sf"/>
</dbReference>
<evidence type="ECO:0000313" key="11">
    <source>
        <dbReference type="EMBL" id="TCD67608.1"/>
    </source>
</evidence>
<evidence type="ECO:0000256" key="6">
    <source>
        <dbReference type="PROSITE-ProRule" id="PRU10141"/>
    </source>
</evidence>
<keyword evidence="5 6" id="KW-0067">ATP-binding</keyword>
<dbReference type="PANTHER" id="PTHR24355">
    <property type="entry name" value="G PROTEIN-COUPLED RECEPTOR KINASE/RIBOSOMAL PROTEIN S6 KINASE"/>
    <property type="match status" value="1"/>
</dbReference>